<keyword evidence="1" id="KW-0808">Transferase</keyword>
<dbReference type="Gene3D" id="3.40.640.10">
    <property type="entry name" value="Type I PLP-dependent aspartate aminotransferase-like (Major domain)"/>
    <property type="match status" value="1"/>
</dbReference>
<gene>
    <name evidence="1" type="ORF">Acr_14g0008840</name>
</gene>
<dbReference type="GO" id="GO:0016740">
    <property type="term" value="F:transferase activity"/>
    <property type="evidence" value="ECO:0007669"/>
    <property type="project" value="UniProtKB-KW"/>
</dbReference>
<dbReference type="InterPro" id="IPR015424">
    <property type="entry name" value="PyrdxlP-dep_Trfase"/>
</dbReference>
<dbReference type="InterPro" id="IPR015421">
    <property type="entry name" value="PyrdxlP-dep_Trfase_major"/>
</dbReference>
<dbReference type="PANTHER" id="PTHR14237:SF64">
    <property type="entry name" value="MOLYBDENUM COFACTOR SULFURASE-LIKE PROTEIN"/>
    <property type="match status" value="1"/>
</dbReference>
<dbReference type="SUPFAM" id="SSF53383">
    <property type="entry name" value="PLP-dependent transferases"/>
    <property type="match status" value="1"/>
</dbReference>
<evidence type="ECO:0000313" key="2">
    <source>
        <dbReference type="Proteomes" id="UP000585474"/>
    </source>
</evidence>
<proteinExistence type="predicted"/>
<accession>A0A7J0FRA5</accession>
<sequence>MIESASKKRTRVRSAEFLWPGLRIHTRKLKRIVVSRTSKRTTRGLFVFPQQSSLTGARYSCLWMSIAQENGWHVLLDASALGAKDMETLGLSLFHPDFLICSFYKIFGENPSGCGCLFIKKSIASLFNKSSIETSRGIVSLVPEQAPEFDLLKQDLAGPSSVSEIELDESQSTRNEMGIPGSSDLECRGLDHADSLGLILISSRVRYEDEGSTVEEDRSGANKRKENSHCRVDVLSASSGFLTNFEDVYRLWAFVSRFLDADFVEKERWRYRALNQTIVEV</sequence>
<evidence type="ECO:0000313" key="1">
    <source>
        <dbReference type="EMBL" id="GFZ01249.1"/>
    </source>
</evidence>
<reference evidence="1 2" key="1">
    <citation type="submission" date="2019-07" db="EMBL/GenBank/DDBJ databases">
        <title>De Novo Assembly of kiwifruit Actinidia rufa.</title>
        <authorList>
            <person name="Sugita-Konishi S."/>
            <person name="Sato K."/>
            <person name="Mori E."/>
            <person name="Abe Y."/>
            <person name="Kisaki G."/>
            <person name="Hamano K."/>
            <person name="Suezawa K."/>
            <person name="Otani M."/>
            <person name="Fukuda T."/>
            <person name="Manabe T."/>
            <person name="Gomi K."/>
            <person name="Tabuchi M."/>
            <person name="Akimitsu K."/>
            <person name="Kataoka I."/>
        </authorList>
    </citation>
    <scope>NUCLEOTIDE SEQUENCE [LARGE SCALE GENOMIC DNA]</scope>
    <source>
        <strain evidence="2">cv. Fuchu</strain>
    </source>
</reference>
<dbReference type="Proteomes" id="UP000585474">
    <property type="component" value="Unassembled WGS sequence"/>
</dbReference>
<dbReference type="EMBL" id="BJWL01000014">
    <property type="protein sequence ID" value="GFZ01249.1"/>
    <property type="molecule type" value="Genomic_DNA"/>
</dbReference>
<comment type="caution">
    <text evidence="1">The sequence shown here is derived from an EMBL/GenBank/DDBJ whole genome shotgun (WGS) entry which is preliminary data.</text>
</comment>
<dbReference type="AlphaFoldDB" id="A0A7J0FRA5"/>
<dbReference type="OrthoDB" id="10264306at2759"/>
<name>A0A7J0FRA5_9ERIC</name>
<keyword evidence="2" id="KW-1185">Reference proteome</keyword>
<protein>
    <submittedName>
        <fullName evidence="1">Pyridoxal phosphate (PLP)-dependent transferases superfamily protein</fullName>
    </submittedName>
</protein>
<dbReference type="PANTHER" id="PTHR14237">
    <property type="entry name" value="MOLYBDOPTERIN COFACTOR SULFURASE MOSC"/>
    <property type="match status" value="1"/>
</dbReference>
<organism evidence="1 2">
    <name type="scientific">Actinidia rufa</name>
    <dbReference type="NCBI Taxonomy" id="165716"/>
    <lineage>
        <taxon>Eukaryota</taxon>
        <taxon>Viridiplantae</taxon>
        <taxon>Streptophyta</taxon>
        <taxon>Embryophyta</taxon>
        <taxon>Tracheophyta</taxon>
        <taxon>Spermatophyta</taxon>
        <taxon>Magnoliopsida</taxon>
        <taxon>eudicotyledons</taxon>
        <taxon>Gunneridae</taxon>
        <taxon>Pentapetalae</taxon>
        <taxon>asterids</taxon>
        <taxon>Ericales</taxon>
        <taxon>Actinidiaceae</taxon>
        <taxon>Actinidia</taxon>
    </lineage>
</organism>